<comment type="caution">
    <text evidence="3">The sequence shown here is derived from an EMBL/GenBank/DDBJ whole genome shotgun (WGS) entry which is preliminary data.</text>
</comment>
<keyword evidence="4" id="KW-1185">Reference proteome</keyword>
<gene>
    <name evidence="3" type="ORF">GCM10011430_00660</name>
</gene>
<organism evidence="3 4">
    <name type="scientific">Oxalicibacterium solurbis</name>
    <dbReference type="NCBI Taxonomy" id="69280"/>
    <lineage>
        <taxon>Bacteria</taxon>
        <taxon>Pseudomonadati</taxon>
        <taxon>Pseudomonadota</taxon>
        <taxon>Betaproteobacteria</taxon>
        <taxon>Burkholderiales</taxon>
        <taxon>Oxalobacteraceae</taxon>
        <taxon>Oxalicibacterium</taxon>
    </lineage>
</organism>
<protein>
    <recommendedName>
        <fullName evidence="2">Lysozyme inhibitor LprI-like N-terminal domain-containing protein</fullName>
    </recommendedName>
</protein>
<dbReference type="Pfam" id="PF07007">
    <property type="entry name" value="LprI"/>
    <property type="match status" value="1"/>
</dbReference>
<accession>A0A8J3F2U2</accession>
<dbReference type="Proteomes" id="UP000627205">
    <property type="component" value="Unassembled WGS sequence"/>
</dbReference>
<evidence type="ECO:0000256" key="1">
    <source>
        <dbReference type="SAM" id="SignalP"/>
    </source>
</evidence>
<name>A0A8J3F2U2_9BURK</name>
<reference evidence="3" key="1">
    <citation type="journal article" date="2014" name="Int. J. Syst. Evol. Microbiol.">
        <title>Complete genome sequence of Corynebacterium casei LMG S-19264T (=DSM 44701T), isolated from a smear-ripened cheese.</title>
        <authorList>
            <consortium name="US DOE Joint Genome Institute (JGI-PGF)"/>
            <person name="Walter F."/>
            <person name="Albersmeier A."/>
            <person name="Kalinowski J."/>
            <person name="Ruckert C."/>
        </authorList>
    </citation>
    <scope>NUCLEOTIDE SEQUENCE</scope>
    <source>
        <strain evidence="3">CCM 7664</strain>
    </source>
</reference>
<feature type="domain" description="Lysozyme inhibitor LprI-like N-terminal" evidence="2">
    <location>
        <begin position="28"/>
        <end position="125"/>
    </location>
</feature>
<dbReference type="AlphaFoldDB" id="A0A8J3F2U2"/>
<sequence>MKKIPLILLALLPFAAHAQQQQIDPCITKASTQEMSSCAKTEYEKADEKLQQVYKALLKQIPQQDEDGIPYTATKKQLRVAQKSWQEFVKQDCKTISIYNKGSALRDVERYSCLRLHTQQRTSDLERFLSRRNKPQS</sequence>
<dbReference type="Gene3D" id="1.20.1270.180">
    <property type="match status" value="1"/>
</dbReference>
<feature type="chain" id="PRO_5035318931" description="Lysozyme inhibitor LprI-like N-terminal domain-containing protein" evidence="1">
    <location>
        <begin position="19"/>
        <end position="137"/>
    </location>
</feature>
<keyword evidence="1" id="KW-0732">Signal</keyword>
<dbReference type="EMBL" id="BMDP01000001">
    <property type="protein sequence ID" value="GGI52892.1"/>
    <property type="molecule type" value="Genomic_DNA"/>
</dbReference>
<dbReference type="InterPro" id="IPR009739">
    <property type="entry name" value="LprI-like_N"/>
</dbReference>
<evidence type="ECO:0000313" key="4">
    <source>
        <dbReference type="Proteomes" id="UP000627205"/>
    </source>
</evidence>
<evidence type="ECO:0000259" key="2">
    <source>
        <dbReference type="Pfam" id="PF07007"/>
    </source>
</evidence>
<proteinExistence type="predicted"/>
<feature type="signal peptide" evidence="1">
    <location>
        <begin position="1"/>
        <end position="18"/>
    </location>
</feature>
<reference evidence="3" key="2">
    <citation type="submission" date="2020-09" db="EMBL/GenBank/DDBJ databases">
        <authorList>
            <person name="Sun Q."/>
            <person name="Sedlacek I."/>
        </authorList>
    </citation>
    <scope>NUCLEOTIDE SEQUENCE</scope>
    <source>
        <strain evidence="3">CCM 7664</strain>
    </source>
</reference>
<evidence type="ECO:0000313" key="3">
    <source>
        <dbReference type="EMBL" id="GGI52892.1"/>
    </source>
</evidence>
<dbReference type="RefSeq" id="WP_188418972.1">
    <property type="nucleotide sequence ID" value="NZ_BMDP01000001.1"/>
</dbReference>